<feature type="transmembrane region" description="Helical" evidence="2">
    <location>
        <begin position="303"/>
        <end position="325"/>
    </location>
</feature>
<name>A0A172QSM3_9CORY</name>
<sequence length="493" mass="53215">MATLINPEHQERFVEAVLAPLNSGTQLGVWTQKTYIGTIKHPEILLNSQLLRIFASGHLIGCKLHLTPSRGVLASIMLPDLDFAVIMNKVPHSTSSLLAGGTTWQVEPTANSPFKNFLPRSAVILELHEMQSVLTVFYNGTECGVLDIETADALSSAVRYSYDRGVHPLVRGYVTRTDASVSIEIDALPLELWSKKQRRLQLLEIPTLVSYHQHPESYREGTRRLSQALFECSKKKKALSFADKALKYSPYVTLAAGGTSLVASAFISQSRLSYFIIGLILAALTTVVLFAKNLTGHSQFWNLFSSVGLMASLPAFIFVSANNYLGSADVVINTEESTIFTTLANAPLTPSDIPTTPASVPDSLGSTGLQGETGAKVFAFENRNPPVDSTRVPSVELQISAPITSVSSAPPEFLSPAPSQIPPTSEATVGGNDNNERNDFSPEEAPTLVATPPPLLSPPTFIKAPPPPPLDGDHVGKSPEPTEPKTSREHRSL</sequence>
<gene>
    <name evidence="3" type="ORF">ccrud_05245</name>
</gene>
<keyword evidence="2" id="KW-0472">Membrane</keyword>
<feature type="compositionally biased region" description="Basic and acidic residues" evidence="1">
    <location>
        <begin position="471"/>
        <end position="493"/>
    </location>
</feature>
<dbReference type="AlphaFoldDB" id="A0A172QSM3"/>
<feature type="compositionally biased region" description="Polar residues" evidence="1">
    <location>
        <begin position="422"/>
        <end position="433"/>
    </location>
</feature>
<evidence type="ECO:0000313" key="4">
    <source>
        <dbReference type="Proteomes" id="UP000076929"/>
    </source>
</evidence>
<keyword evidence="2" id="KW-0812">Transmembrane</keyword>
<accession>A0A172QSM3</accession>
<evidence type="ECO:0000256" key="2">
    <source>
        <dbReference type="SAM" id="Phobius"/>
    </source>
</evidence>
<evidence type="ECO:0000256" key="1">
    <source>
        <dbReference type="SAM" id="MobiDB-lite"/>
    </source>
</evidence>
<keyword evidence="2" id="KW-1133">Transmembrane helix</keyword>
<feature type="transmembrane region" description="Helical" evidence="2">
    <location>
        <begin position="272"/>
        <end position="291"/>
    </location>
</feature>
<keyword evidence="4" id="KW-1185">Reference proteome</keyword>
<dbReference type="EMBL" id="CP015622">
    <property type="protein sequence ID" value="ANE03674.1"/>
    <property type="molecule type" value="Genomic_DNA"/>
</dbReference>
<dbReference type="KEGG" id="ccjz:ccrud_05245"/>
<dbReference type="Proteomes" id="UP000076929">
    <property type="component" value="Chromosome"/>
</dbReference>
<feature type="transmembrane region" description="Helical" evidence="2">
    <location>
        <begin position="245"/>
        <end position="266"/>
    </location>
</feature>
<reference evidence="3 4" key="1">
    <citation type="submission" date="2016-05" db="EMBL/GenBank/DDBJ databases">
        <title>Complete genome sequence of Corynebacterium crudilactis, a new Corynebacterium species isolated from raw cow's milk.</title>
        <authorList>
            <person name="Christian R."/>
            <person name="Zimmermann J."/>
            <person name="Lipski A."/>
            <person name="Kalinowski J."/>
        </authorList>
    </citation>
    <scope>NUCLEOTIDE SEQUENCE [LARGE SCALE GENOMIC DNA]</scope>
    <source>
        <strain evidence="3 4">JZ16</strain>
    </source>
</reference>
<evidence type="ECO:0000313" key="3">
    <source>
        <dbReference type="EMBL" id="ANE03674.1"/>
    </source>
</evidence>
<organism evidence="3 4">
    <name type="scientific">Corynebacterium crudilactis</name>
    <dbReference type="NCBI Taxonomy" id="1652495"/>
    <lineage>
        <taxon>Bacteria</taxon>
        <taxon>Bacillati</taxon>
        <taxon>Actinomycetota</taxon>
        <taxon>Actinomycetes</taxon>
        <taxon>Mycobacteriales</taxon>
        <taxon>Corynebacteriaceae</taxon>
        <taxon>Corynebacterium</taxon>
    </lineage>
</organism>
<feature type="region of interest" description="Disordered" evidence="1">
    <location>
        <begin position="406"/>
        <end position="493"/>
    </location>
</feature>
<proteinExistence type="predicted"/>
<protein>
    <submittedName>
        <fullName evidence="3">Uncharacterized protein</fullName>
    </submittedName>
</protein>